<name>A0A6G8KY87_9MICO</name>
<accession>A0A6G8KY87</accession>
<gene>
    <name evidence="6" type="ORF">EW640_10110</name>
</gene>
<evidence type="ECO:0000259" key="5">
    <source>
        <dbReference type="SMART" id="SM00752"/>
    </source>
</evidence>
<dbReference type="AlphaFoldDB" id="A0A6G8KY87"/>
<dbReference type="SMART" id="SM00752">
    <property type="entry name" value="HTTM"/>
    <property type="match status" value="1"/>
</dbReference>
<dbReference type="GO" id="GO:0012505">
    <property type="term" value="C:endomembrane system"/>
    <property type="evidence" value="ECO:0007669"/>
    <property type="project" value="UniProtKB-SubCell"/>
</dbReference>
<dbReference type="InterPro" id="IPR029058">
    <property type="entry name" value="AB_hydrolase_fold"/>
</dbReference>
<dbReference type="InterPro" id="IPR011020">
    <property type="entry name" value="HTTM-like"/>
</dbReference>
<comment type="subcellular location">
    <subcellularLocation>
        <location evidence="1">Endomembrane system</location>
        <topology evidence="1">Multi-pass membrane protein</topology>
    </subcellularLocation>
</comment>
<proteinExistence type="predicted"/>
<evidence type="ECO:0000256" key="2">
    <source>
        <dbReference type="ARBA" id="ARBA00022692"/>
    </source>
</evidence>
<dbReference type="Gene3D" id="3.40.50.1820">
    <property type="entry name" value="alpha/beta hydrolase"/>
    <property type="match status" value="1"/>
</dbReference>
<keyword evidence="2" id="KW-0812">Transmembrane</keyword>
<dbReference type="InterPro" id="IPR000073">
    <property type="entry name" value="AB_hydrolase_1"/>
</dbReference>
<dbReference type="EMBL" id="CP035810">
    <property type="protein sequence ID" value="QIN29591.1"/>
    <property type="molecule type" value="Genomic_DNA"/>
</dbReference>
<dbReference type="Proteomes" id="UP000501518">
    <property type="component" value="Chromosome"/>
</dbReference>
<keyword evidence="3" id="KW-1133">Transmembrane helix</keyword>
<evidence type="ECO:0000256" key="1">
    <source>
        <dbReference type="ARBA" id="ARBA00004127"/>
    </source>
</evidence>
<evidence type="ECO:0000313" key="7">
    <source>
        <dbReference type="Proteomes" id="UP000501518"/>
    </source>
</evidence>
<evidence type="ECO:0000313" key="6">
    <source>
        <dbReference type="EMBL" id="QIN29591.1"/>
    </source>
</evidence>
<protein>
    <submittedName>
        <fullName evidence="6">Alpha/beta fold hydrolase</fullName>
    </submittedName>
</protein>
<dbReference type="PANTHER" id="PTHR43689:SF8">
    <property type="entry name" value="ALPHA_BETA-HYDROLASES SUPERFAMILY PROTEIN"/>
    <property type="match status" value="1"/>
</dbReference>
<dbReference type="KEGG" id="blut:EW640_10110"/>
<evidence type="ECO:0000256" key="3">
    <source>
        <dbReference type="ARBA" id="ARBA00022989"/>
    </source>
</evidence>
<sequence>MSLTTFIASATRSLFKPLVVERPKALEWSSALASLTHAMSSVEHLVNRAEREPGGANYWEITRNSGNFRNPITRRIIEFAARPAVTDALHITRLAAFGVSCLPHTPTRVRGAIDLYLSATAVILAPRHHFGGDGSDQLSALTTAMTGLARVSGSPRIADAALWGLSLQGSLAYLVSGWVKVAGPRWRNGTALLGVMRTRVYGHERFWRLLKDYPILGKVLERTTLVIECAFPLVYFAQGRLTRSAILAAGSMHIAIMMSMALGRFLPAFSSLYPAIAYTTVPSKLLASPRSDRTPVVLGVLAGALATGLQFDRNRRSRQAHADLPGYSQLALPSGGAVMSRRSDPNGADATPAVILVHGLGSTSALWSTTAALLSDQGVSTLVYDREAERSAVQGRRGLDDAVDELCEIIRSQYPGREVILVGHSLGGLICYRAAQRSSEQVRAVVLLDSTHPRQLEQSPVQRDMTAAVKSNIAVTAGILSAGFGRFMIEPGWVQQTPEELRPTLTARSRDARVWWSALWEWTAAEQEFDRQPELGAADFAILSITAGTTNRLDPTITELHRDYAAQSHSGRHLVLEGFHHNDIVFDAAASDALVSEIAALTAPQEASR</sequence>
<dbReference type="PANTHER" id="PTHR43689">
    <property type="entry name" value="HYDROLASE"/>
    <property type="match status" value="1"/>
</dbReference>
<dbReference type="GO" id="GO:0016787">
    <property type="term" value="F:hydrolase activity"/>
    <property type="evidence" value="ECO:0007669"/>
    <property type="project" value="UniProtKB-KW"/>
</dbReference>
<dbReference type="SUPFAM" id="SSF53474">
    <property type="entry name" value="alpha/beta-Hydrolases"/>
    <property type="match status" value="1"/>
</dbReference>
<feature type="domain" description="HTTM-like" evidence="5">
    <location>
        <begin position="50"/>
        <end position="281"/>
    </location>
</feature>
<keyword evidence="4" id="KW-0472">Membrane</keyword>
<dbReference type="Pfam" id="PF12697">
    <property type="entry name" value="Abhydrolase_6"/>
    <property type="match status" value="1"/>
</dbReference>
<evidence type="ECO:0000256" key="4">
    <source>
        <dbReference type="ARBA" id="ARBA00023136"/>
    </source>
</evidence>
<reference evidence="6 7" key="1">
    <citation type="submission" date="2019-02" db="EMBL/GenBank/DDBJ databases">
        <title>Complete Genome Sequence and Methylome Analysis of Brevibacterium luteolum NEB1784.</title>
        <authorList>
            <person name="Fomenkov A."/>
            <person name="Roberts R.J."/>
        </authorList>
    </citation>
    <scope>NUCLEOTIDE SEQUENCE [LARGE SCALE GENOMIC DNA]</scope>
    <source>
        <strain evidence="6 7">NEB1784</strain>
    </source>
</reference>
<keyword evidence="6" id="KW-0378">Hydrolase</keyword>
<dbReference type="RefSeq" id="WP_165883987.1">
    <property type="nucleotide sequence ID" value="NZ_CP035810.1"/>
</dbReference>
<organism evidence="6 7">
    <name type="scientific">Brevibacterium luteolum</name>
    <dbReference type="NCBI Taxonomy" id="199591"/>
    <lineage>
        <taxon>Bacteria</taxon>
        <taxon>Bacillati</taxon>
        <taxon>Actinomycetota</taxon>
        <taxon>Actinomycetes</taxon>
        <taxon>Micrococcales</taxon>
        <taxon>Brevibacteriaceae</taxon>
        <taxon>Brevibacterium</taxon>
    </lineage>
</organism>